<dbReference type="Proteomes" id="UP000015105">
    <property type="component" value="Chromosome 6D"/>
</dbReference>
<dbReference type="Gramene" id="AET6Gv20895000.13">
    <property type="protein sequence ID" value="AET6Gv20895000.13"/>
    <property type="gene ID" value="AET6Gv20895000"/>
</dbReference>
<organism evidence="1 2">
    <name type="scientific">Aegilops tauschii subsp. strangulata</name>
    <name type="common">Goatgrass</name>
    <dbReference type="NCBI Taxonomy" id="200361"/>
    <lineage>
        <taxon>Eukaryota</taxon>
        <taxon>Viridiplantae</taxon>
        <taxon>Streptophyta</taxon>
        <taxon>Embryophyta</taxon>
        <taxon>Tracheophyta</taxon>
        <taxon>Spermatophyta</taxon>
        <taxon>Magnoliopsida</taxon>
        <taxon>Liliopsida</taxon>
        <taxon>Poales</taxon>
        <taxon>Poaceae</taxon>
        <taxon>BOP clade</taxon>
        <taxon>Pooideae</taxon>
        <taxon>Triticodae</taxon>
        <taxon>Triticeae</taxon>
        <taxon>Triticinae</taxon>
        <taxon>Aegilops</taxon>
    </lineage>
</organism>
<keyword evidence="2" id="KW-1185">Reference proteome</keyword>
<reference evidence="1" key="4">
    <citation type="submission" date="2019-03" db="UniProtKB">
        <authorList>
            <consortium name="EnsemblPlants"/>
        </authorList>
    </citation>
    <scope>IDENTIFICATION</scope>
</reference>
<reference evidence="2" key="2">
    <citation type="journal article" date="2017" name="Nat. Plants">
        <title>The Aegilops tauschii genome reveals multiple impacts of transposons.</title>
        <authorList>
            <person name="Zhao G."/>
            <person name="Zou C."/>
            <person name="Li K."/>
            <person name="Wang K."/>
            <person name="Li T."/>
            <person name="Gao L."/>
            <person name="Zhang X."/>
            <person name="Wang H."/>
            <person name="Yang Z."/>
            <person name="Liu X."/>
            <person name="Jiang W."/>
            <person name="Mao L."/>
            <person name="Kong X."/>
            <person name="Jiao Y."/>
            <person name="Jia J."/>
        </authorList>
    </citation>
    <scope>NUCLEOTIDE SEQUENCE [LARGE SCALE GENOMIC DNA]</scope>
    <source>
        <strain evidence="2">cv. AL8/78</strain>
    </source>
</reference>
<dbReference type="EnsemblPlants" id="AET6Gv20895000.13">
    <property type="protein sequence ID" value="AET6Gv20895000.13"/>
    <property type="gene ID" value="AET6Gv20895000"/>
</dbReference>
<name>A0A453PXC3_AEGTS</name>
<protein>
    <submittedName>
        <fullName evidence="1">Uncharacterized protein</fullName>
    </submittedName>
</protein>
<evidence type="ECO:0000313" key="1">
    <source>
        <dbReference type="EnsemblPlants" id="AET6Gv20895000.13"/>
    </source>
</evidence>
<sequence length="99" mass="11071">MNMCELIGTTDASSVIMTASSLCTMVMELTSEEFLLSFSGFDPKTLGSLSDLIVRSLRQDIPDEDREQLNQKQIIASGYRCWADRFPSVRNVVHQHASV</sequence>
<reference evidence="2" key="1">
    <citation type="journal article" date="2014" name="Science">
        <title>Ancient hybridizations among the ancestral genomes of bread wheat.</title>
        <authorList>
            <consortium name="International Wheat Genome Sequencing Consortium,"/>
            <person name="Marcussen T."/>
            <person name="Sandve S.R."/>
            <person name="Heier L."/>
            <person name="Spannagl M."/>
            <person name="Pfeifer M."/>
            <person name="Jakobsen K.S."/>
            <person name="Wulff B.B."/>
            <person name="Steuernagel B."/>
            <person name="Mayer K.F."/>
            <person name="Olsen O.A."/>
        </authorList>
    </citation>
    <scope>NUCLEOTIDE SEQUENCE [LARGE SCALE GENOMIC DNA]</scope>
    <source>
        <strain evidence="2">cv. AL8/78</strain>
    </source>
</reference>
<dbReference type="AlphaFoldDB" id="A0A453PXC3"/>
<proteinExistence type="predicted"/>
<evidence type="ECO:0000313" key="2">
    <source>
        <dbReference type="Proteomes" id="UP000015105"/>
    </source>
</evidence>
<reference evidence="1" key="5">
    <citation type="journal article" date="2021" name="G3 (Bethesda)">
        <title>Aegilops tauschii genome assembly Aet v5.0 features greater sequence contiguity and improved annotation.</title>
        <authorList>
            <person name="Wang L."/>
            <person name="Zhu T."/>
            <person name="Rodriguez J.C."/>
            <person name="Deal K.R."/>
            <person name="Dubcovsky J."/>
            <person name="McGuire P.E."/>
            <person name="Lux T."/>
            <person name="Spannagl M."/>
            <person name="Mayer K.F.X."/>
            <person name="Baldrich P."/>
            <person name="Meyers B.C."/>
            <person name="Huo N."/>
            <person name="Gu Y.Q."/>
            <person name="Zhou H."/>
            <person name="Devos K.M."/>
            <person name="Bennetzen J.L."/>
            <person name="Unver T."/>
            <person name="Budak H."/>
            <person name="Gulick P.J."/>
            <person name="Galiba G."/>
            <person name="Kalapos B."/>
            <person name="Nelson D.R."/>
            <person name="Li P."/>
            <person name="You F.M."/>
            <person name="Luo M.C."/>
            <person name="Dvorak J."/>
        </authorList>
    </citation>
    <scope>NUCLEOTIDE SEQUENCE [LARGE SCALE GENOMIC DNA]</scope>
    <source>
        <strain evidence="1">cv. AL8/78</strain>
    </source>
</reference>
<accession>A0A453PXC3</accession>
<reference evidence="1" key="3">
    <citation type="journal article" date="2017" name="Nature">
        <title>Genome sequence of the progenitor of the wheat D genome Aegilops tauschii.</title>
        <authorList>
            <person name="Luo M.C."/>
            <person name="Gu Y.Q."/>
            <person name="Puiu D."/>
            <person name="Wang H."/>
            <person name="Twardziok S.O."/>
            <person name="Deal K.R."/>
            <person name="Huo N."/>
            <person name="Zhu T."/>
            <person name="Wang L."/>
            <person name="Wang Y."/>
            <person name="McGuire P.E."/>
            <person name="Liu S."/>
            <person name="Long H."/>
            <person name="Ramasamy R.K."/>
            <person name="Rodriguez J.C."/>
            <person name="Van S.L."/>
            <person name="Yuan L."/>
            <person name="Wang Z."/>
            <person name="Xia Z."/>
            <person name="Xiao L."/>
            <person name="Anderson O.D."/>
            <person name="Ouyang S."/>
            <person name="Liang Y."/>
            <person name="Zimin A.V."/>
            <person name="Pertea G."/>
            <person name="Qi P."/>
            <person name="Bennetzen J.L."/>
            <person name="Dai X."/>
            <person name="Dawson M.W."/>
            <person name="Muller H.G."/>
            <person name="Kugler K."/>
            <person name="Rivarola-Duarte L."/>
            <person name="Spannagl M."/>
            <person name="Mayer K.F.X."/>
            <person name="Lu F.H."/>
            <person name="Bevan M.W."/>
            <person name="Leroy P."/>
            <person name="Li P."/>
            <person name="You F.M."/>
            <person name="Sun Q."/>
            <person name="Liu Z."/>
            <person name="Lyons E."/>
            <person name="Wicker T."/>
            <person name="Salzberg S.L."/>
            <person name="Devos K.M."/>
            <person name="Dvorak J."/>
        </authorList>
    </citation>
    <scope>NUCLEOTIDE SEQUENCE [LARGE SCALE GENOMIC DNA]</scope>
    <source>
        <strain evidence="1">cv. AL8/78</strain>
    </source>
</reference>